<evidence type="ECO:0000256" key="4">
    <source>
        <dbReference type="ARBA" id="ARBA00023163"/>
    </source>
</evidence>
<dbReference type="SUPFAM" id="SSF47413">
    <property type="entry name" value="lambda repressor-like DNA-binding domains"/>
    <property type="match status" value="1"/>
</dbReference>
<dbReference type="GO" id="GO:0000976">
    <property type="term" value="F:transcription cis-regulatory region binding"/>
    <property type="evidence" value="ECO:0007669"/>
    <property type="project" value="TreeGrafter"/>
</dbReference>
<dbReference type="PROSITE" id="PS00356">
    <property type="entry name" value="HTH_LACI_1"/>
    <property type="match status" value="1"/>
</dbReference>
<dbReference type="Gene3D" id="1.10.260.40">
    <property type="entry name" value="lambda repressor-like DNA-binding domains"/>
    <property type="match status" value="1"/>
</dbReference>
<proteinExistence type="predicted"/>
<organism evidence="6 7">
    <name type="scientific">Rothia aerolata</name>
    <dbReference type="NCBI Taxonomy" id="1812262"/>
    <lineage>
        <taxon>Bacteria</taxon>
        <taxon>Bacillati</taxon>
        <taxon>Actinomycetota</taxon>
        <taxon>Actinomycetes</taxon>
        <taxon>Micrococcales</taxon>
        <taxon>Micrococcaceae</taxon>
        <taxon>Rothia</taxon>
    </lineage>
</organism>
<dbReference type="SUPFAM" id="SSF53822">
    <property type="entry name" value="Periplasmic binding protein-like I"/>
    <property type="match status" value="1"/>
</dbReference>
<evidence type="ECO:0000256" key="1">
    <source>
        <dbReference type="ARBA" id="ARBA00022491"/>
    </source>
</evidence>
<evidence type="ECO:0000256" key="3">
    <source>
        <dbReference type="ARBA" id="ARBA00023125"/>
    </source>
</evidence>
<dbReference type="InterPro" id="IPR000843">
    <property type="entry name" value="HTH_LacI"/>
</dbReference>
<comment type="caution">
    <text evidence="6">The sequence shown here is derived from an EMBL/GenBank/DDBJ whole genome shotgun (WGS) entry which is preliminary data.</text>
</comment>
<dbReference type="InterPro" id="IPR028082">
    <property type="entry name" value="Peripla_BP_I"/>
</dbReference>
<dbReference type="SMART" id="SM00354">
    <property type="entry name" value="HTH_LACI"/>
    <property type="match status" value="1"/>
</dbReference>
<dbReference type="PANTHER" id="PTHR30146">
    <property type="entry name" value="LACI-RELATED TRANSCRIPTIONAL REPRESSOR"/>
    <property type="match status" value="1"/>
</dbReference>
<accession>A0A917IQF1</accession>
<dbReference type="AlphaFoldDB" id="A0A917IQF1"/>
<dbReference type="InterPro" id="IPR010982">
    <property type="entry name" value="Lambda_DNA-bd_dom_sf"/>
</dbReference>
<evidence type="ECO:0000256" key="2">
    <source>
        <dbReference type="ARBA" id="ARBA00023015"/>
    </source>
</evidence>
<keyword evidence="1" id="KW-0678">Repressor</keyword>
<dbReference type="Gene3D" id="3.40.50.2300">
    <property type="match status" value="2"/>
</dbReference>
<dbReference type="Proteomes" id="UP000600171">
    <property type="component" value="Unassembled WGS sequence"/>
</dbReference>
<keyword evidence="4" id="KW-0804">Transcription</keyword>
<keyword evidence="2" id="KW-0805">Transcription regulation</keyword>
<feature type="domain" description="HTH lacI-type" evidence="5">
    <location>
        <begin position="4"/>
        <end position="58"/>
    </location>
</feature>
<protein>
    <submittedName>
        <fullName evidence="6">LacI family transcriptional regulator</fullName>
    </submittedName>
</protein>
<gene>
    <name evidence="6" type="primary">scrR</name>
    <name evidence="6" type="ORF">GCM10007359_09140</name>
</gene>
<dbReference type="RefSeq" id="WP_188359115.1">
    <property type="nucleotide sequence ID" value="NZ_BMDC01000001.1"/>
</dbReference>
<dbReference type="Pfam" id="PF00356">
    <property type="entry name" value="LacI"/>
    <property type="match status" value="1"/>
</dbReference>
<dbReference type="GO" id="GO:0003700">
    <property type="term" value="F:DNA-binding transcription factor activity"/>
    <property type="evidence" value="ECO:0007669"/>
    <property type="project" value="TreeGrafter"/>
</dbReference>
<dbReference type="Pfam" id="PF00532">
    <property type="entry name" value="Peripla_BP_1"/>
    <property type="match status" value="1"/>
</dbReference>
<evidence type="ECO:0000313" key="6">
    <source>
        <dbReference type="EMBL" id="GGH60704.1"/>
    </source>
</evidence>
<dbReference type="CDD" id="cd06291">
    <property type="entry name" value="PBP1_Qymf-like"/>
    <property type="match status" value="1"/>
</dbReference>
<dbReference type="EMBL" id="BMDC01000001">
    <property type="protein sequence ID" value="GGH60704.1"/>
    <property type="molecule type" value="Genomic_DNA"/>
</dbReference>
<evidence type="ECO:0000313" key="7">
    <source>
        <dbReference type="Proteomes" id="UP000600171"/>
    </source>
</evidence>
<reference evidence="6 7" key="1">
    <citation type="journal article" date="2014" name="Int. J. Syst. Evol. Microbiol.">
        <title>Complete genome sequence of Corynebacterium casei LMG S-19264T (=DSM 44701T), isolated from a smear-ripened cheese.</title>
        <authorList>
            <consortium name="US DOE Joint Genome Institute (JGI-PGF)"/>
            <person name="Walter F."/>
            <person name="Albersmeier A."/>
            <person name="Kalinowski J."/>
            <person name="Ruckert C."/>
        </authorList>
    </citation>
    <scope>NUCLEOTIDE SEQUENCE [LARGE SCALE GENOMIC DNA]</scope>
    <source>
        <strain evidence="6 7">CCM 8669</strain>
    </source>
</reference>
<sequence length="329" mass="36133">MAKPKLDDVARVAGVSPTTVSRVLNNRGYISQATRDRVQQAMAEINYRPNAIARSLQESKSHVIGLVFPSVANPFYGELAFRIESKLADHDYKVVLCNSQDHPETEARYLDMLLANQVDGVITGAHSDVVANAPYLAAPLVTIDREETGRYPNIRCDNVDGARQATRALLEGGARRVVHFTSRISDHNLRQRGYRQVIAEAGLQPEVVELGFDTPPEEHRAHIYAYLEQHPDIDAVFASNDSYATMAVQWAYKTGKAVPGDFQVVGFDGTPTVRSLLPHLATVVQPLDAIAEQAVTHLLRLIEQQADPAACAGKTEVLPVTLHRGATLR</sequence>
<keyword evidence="7" id="KW-1185">Reference proteome</keyword>
<dbReference type="CDD" id="cd01392">
    <property type="entry name" value="HTH_LacI"/>
    <property type="match status" value="1"/>
</dbReference>
<evidence type="ECO:0000259" key="5">
    <source>
        <dbReference type="PROSITE" id="PS50932"/>
    </source>
</evidence>
<dbReference type="InterPro" id="IPR001761">
    <property type="entry name" value="Peripla_BP/Lac1_sug-bd_dom"/>
</dbReference>
<keyword evidence="3" id="KW-0238">DNA-binding</keyword>
<name>A0A917IQF1_9MICC</name>
<dbReference type="PROSITE" id="PS50932">
    <property type="entry name" value="HTH_LACI_2"/>
    <property type="match status" value="1"/>
</dbReference>
<dbReference type="PRINTS" id="PR00036">
    <property type="entry name" value="HTHLACI"/>
</dbReference>
<dbReference type="PANTHER" id="PTHR30146:SF95">
    <property type="entry name" value="RIBOSE OPERON REPRESSOR"/>
    <property type="match status" value="1"/>
</dbReference>